<reference evidence="2" key="1">
    <citation type="journal article" date="2024" name="Antonie Van Leeuwenhoek">
        <title>Isoptericola haloaureus sp. nov., a dimorphic actinobacterium isolated from mangrove sediments of southeast India, implicating biosaline agricultural significance through nitrogen fixation and salt tolerance genes.</title>
        <authorList>
            <person name="Prathaban M."/>
            <person name="Prathiviraj R."/>
            <person name="Ravichandran M."/>
            <person name="Natarajan S.D."/>
            <person name="Sobanaa M."/>
            <person name="Hari Krishna Kumar S."/>
            <person name="Chandrasekar V."/>
            <person name="Selvin J."/>
        </authorList>
    </citation>
    <scope>NUCLEOTIDE SEQUENCE</scope>
    <source>
        <strain evidence="2">MP1014</strain>
    </source>
</reference>
<comment type="caution">
    <text evidence="2">The sequence shown here is derived from an EMBL/GenBank/DDBJ whole genome shotgun (WGS) entry which is preliminary data.</text>
</comment>
<dbReference type="PANTHER" id="PTHR37489:SF1">
    <property type="entry name" value="DUF3500 DOMAIN-CONTAINING PROTEIN"/>
    <property type="match status" value="1"/>
</dbReference>
<evidence type="ECO:0000256" key="1">
    <source>
        <dbReference type="SAM" id="MobiDB-lite"/>
    </source>
</evidence>
<evidence type="ECO:0000313" key="2">
    <source>
        <dbReference type="EMBL" id="MEG3615235.1"/>
    </source>
</evidence>
<accession>A0ABU7Z759</accession>
<organism evidence="2 3">
    <name type="scientific">Isoptericola haloaureus</name>
    <dbReference type="NCBI Taxonomy" id="1542902"/>
    <lineage>
        <taxon>Bacteria</taxon>
        <taxon>Bacillati</taxon>
        <taxon>Actinomycetota</taxon>
        <taxon>Actinomycetes</taxon>
        <taxon>Micrococcales</taxon>
        <taxon>Promicromonosporaceae</taxon>
        <taxon>Isoptericola</taxon>
    </lineage>
</organism>
<feature type="compositionally biased region" description="Low complexity" evidence="1">
    <location>
        <begin position="20"/>
        <end position="32"/>
    </location>
</feature>
<evidence type="ECO:0000313" key="3">
    <source>
        <dbReference type="Proteomes" id="UP001310387"/>
    </source>
</evidence>
<dbReference type="Proteomes" id="UP001310387">
    <property type="component" value="Unassembled WGS sequence"/>
</dbReference>
<dbReference type="InterPro" id="IPR021889">
    <property type="entry name" value="DUF3500"/>
</dbReference>
<reference evidence="2" key="2">
    <citation type="submission" date="2024-02" db="EMBL/GenBank/DDBJ databases">
        <authorList>
            <person name="Prathaban M."/>
            <person name="Mythili R."/>
            <person name="Sharmila Devi N."/>
            <person name="Sobanaa M."/>
            <person name="Prathiviraj R."/>
            <person name="Selvin J."/>
        </authorList>
    </citation>
    <scope>NUCLEOTIDE SEQUENCE</scope>
    <source>
        <strain evidence="2">MP1014</strain>
    </source>
</reference>
<keyword evidence="3" id="KW-1185">Reference proteome</keyword>
<feature type="region of interest" description="Disordered" evidence="1">
    <location>
        <begin position="1"/>
        <end position="34"/>
    </location>
</feature>
<dbReference type="RefSeq" id="WP_332901909.1">
    <property type="nucleotide sequence ID" value="NZ_JBAGLP010000117.1"/>
</dbReference>
<protein>
    <submittedName>
        <fullName evidence="2">DUF3500 domain-containing protein</fullName>
    </submittedName>
</protein>
<dbReference type="PANTHER" id="PTHR37489">
    <property type="entry name" value="DUF3500 DOMAIN-CONTAINING PROTEIN"/>
    <property type="match status" value="1"/>
</dbReference>
<gene>
    <name evidence="2" type="ORF">V5O49_08905</name>
</gene>
<proteinExistence type="predicted"/>
<sequence length="456" mass="50790">MRSAVRCGSSAARQQPPDRGTTTTTGDGAMGTDEQLDDFFSAARVTARDEDVTLTSDSFREHLYDHDDPVLAQWRGLDWAEFSRRKMSPDFVQELLAEWRALYDEPFVGVTTDGTVRDVHRLRPPSDPDPAPARAARELLDRLDADQREAVLHAVDAPEWRAWSNPEFVIHEVGLRLEELSPEIVEATLGVVRASLSPEGYDRVVEAMELNGYLGDLVDLPELMNDRSYWFSLFGKPSTSGAWGWQLFGHHVAVNFVSVAGRHVVAPVFLGAEPALSEDRPALFDARERLAIELATSLTDAQRAEAVVYSSVLDPAMPEGRLHPADERHVAGAFRDNRVIPAEGICAAELTDDQWALLRAVAEDFLLLLSAPQREATMGDVDAFRHETWFAWYGATDGSQPFYLRIQSPVVLAELDHHAGVWLSNQLPARFHVHTTLRMPNGNDYGRAYVRALDPS</sequence>
<dbReference type="Pfam" id="PF12006">
    <property type="entry name" value="DUF3500"/>
    <property type="match status" value="1"/>
</dbReference>
<name>A0ABU7Z759_9MICO</name>
<dbReference type="EMBL" id="JBAGLP010000117">
    <property type="protein sequence ID" value="MEG3615235.1"/>
    <property type="molecule type" value="Genomic_DNA"/>
</dbReference>